<organism evidence="9">
    <name type="scientific">hydrothermal vent metagenome</name>
    <dbReference type="NCBI Taxonomy" id="652676"/>
    <lineage>
        <taxon>unclassified sequences</taxon>
        <taxon>metagenomes</taxon>
        <taxon>ecological metagenomes</taxon>
    </lineage>
</organism>
<dbReference type="CDD" id="cd14014">
    <property type="entry name" value="STKc_PknB_like"/>
    <property type="match status" value="1"/>
</dbReference>
<evidence type="ECO:0000256" key="5">
    <source>
        <dbReference type="ARBA" id="ARBA00022840"/>
    </source>
</evidence>
<feature type="region of interest" description="Disordered" evidence="6">
    <location>
        <begin position="1"/>
        <end position="33"/>
    </location>
</feature>
<dbReference type="GO" id="GO:0004674">
    <property type="term" value="F:protein serine/threonine kinase activity"/>
    <property type="evidence" value="ECO:0007669"/>
    <property type="project" value="UniProtKB-KW"/>
</dbReference>
<feature type="compositionally biased region" description="Polar residues" evidence="6">
    <location>
        <begin position="1"/>
        <end position="23"/>
    </location>
</feature>
<dbReference type="PROSITE" id="PS50011">
    <property type="entry name" value="PROTEIN_KINASE_DOM"/>
    <property type="match status" value="1"/>
</dbReference>
<dbReference type="PROSITE" id="PS00107">
    <property type="entry name" value="PROTEIN_KINASE_ATP"/>
    <property type="match status" value="1"/>
</dbReference>
<evidence type="ECO:0000256" key="6">
    <source>
        <dbReference type="SAM" id="MobiDB-lite"/>
    </source>
</evidence>
<dbReference type="EMBL" id="UOGL01000121">
    <property type="protein sequence ID" value="VAX37446.1"/>
    <property type="molecule type" value="Genomic_DNA"/>
</dbReference>
<dbReference type="InterPro" id="IPR011009">
    <property type="entry name" value="Kinase-like_dom_sf"/>
</dbReference>
<keyword evidence="7" id="KW-0812">Transmembrane</keyword>
<keyword evidence="1" id="KW-0723">Serine/threonine-protein kinase</keyword>
<keyword evidence="2" id="KW-0808">Transferase</keyword>
<evidence type="ECO:0000256" key="7">
    <source>
        <dbReference type="SAM" id="Phobius"/>
    </source>
</evidence>
<dbReference type="SMART" id="SM00220">
    <property type="entry name" value="S_TKc"/>
    <property type="match status" value="1"/>
</dbReference>
<dbReference type="GO" id="GO:0005524">
    <property type="term" value="F:ATP binding"/>
    <property type="evidence" value="ECO:0007669"/>
    <property type="project" value="UniProtKB-KW"/>
</dbReference>
<protein>
    <recommendedName>
        <fullName evidence="8">Protein kinase domain-containing protein</fullName>
    </recommendedName>
</protein>
<dbReference type="InterPro" id="IPR008271">
    <property type="entry name" value="Ser/Thr_kinase_AS"/>
</dbReference>
<dbReference type="FunFam" id="1.10.510.10:FF:000021">
    <property type="entry name" value="Serine/threonine protein kinase"/>
    <property type="match status" value="1"/>
</dbReference>
<evidence type="ECO:0000256" key="3">
    <source>
        <dbReference type="ARBA" id="ARBA00022741"/>
    </source>
</evidence>
<dbReference type="AlphaFoldDB" id="A0A3B1D3L7"/>
<keyword evidence="7" id="KW-0472">Membrane</keyword>
<dbReference type="PANTHER" id="PTHR43289:SF6">
    <property type="entry name" value="SERINE_THREONINE-PROTEIN KINASE NEKL-3"/>
    <property type="match status" value="1"/>
</dbReference>
<sequence length="593" mass="65270">MQDTKAIQPHQQGITTLEISNNPMQEKQQQEKQQDELLAALLEQMLEASRIKGTQQLDEIIQQHPTLEKEIRELWATVTMAEEFGVFSHLSHGIGGTQIQKGGLPVTSHETTALPAQIGDYKIKRIIGRGGMGIVYHARQEALGRDVALKMLLQGHLATPDDVLRFGREAEAAAGLQHPNIVPVYEVGTHEGNSFFSMKYVEGKTLSERLTEGPLPPRDAATLLVPICRAIDEAHQQGLLHRDLKPSNILIDEQGHPYVSDFGLAKRIHSEHLVQNSTTHDNSITQTGAILGTPSYMAPEQAAGGSRGDIDKQADVYSLGALLYAMLTGHPPFQAASPVDIIMMVLEQDPVLPRVLNSKADADLEMIALKCLQKPRDLRYTSAGMLADDLECYLAGNPISARSSHFHQIISRLFRETHNATLLENWGLLWMLHAAVLVILTAMTNIFQFNGVTSRLPYMGLWIAGLAIWGGIFWKLRERSGPITFVERQIAHVWGGSVIVSSLLYAVESIMGLPVLSLSPALALVSGMVFLIKGGILTGSFYIQAAFLFATAIVMAWIQASSYPDFSISLFGFVSAASFFFPGLKYYLSKRKE</sequence>
<keyword evidence="5" id="KW-0067">ATP-binding</keyword>
<dbReference type="InterPro" id="IPR017441">
    <property type="entry name" value="Protein_kinase_ATP_BS"/>
</dbReference>
<evidence type="ECO:0000256" key="4">
    <source>
        <dbReference type="ARBA" id="ARBA00022777"/>
    </source>
</evidence>
<evidence type="ECO:0000256" key="2">
    <source>
        <dbReference type="ARBA" id="ARBA00022679"/>
    </source>
</evidence>
<keyword evidence="7" id="KW-1133">Transmembrane helix</keyword>
<feature type="transmembrane region" description="Helical" evidence="7">
    <location>
        <begin position="459"/>
        <end position="477"/>
    </location>
</feature>
<evidence type="ECO:0000256" key="1">
    <source>
        <dbReference type="ARBA" id="ARBA00022527"/>
    </source>
</evidence>
<evidence type="ECO:0000259" key="8">
    <source>
        <dbReference type="PROSITE" id="PS50011"/>
    </source>
</evidence>
<gene>
    <name evidence="9" type="ORF">MNBD_PLANCTO02-3422</name>
</gene>
<dbReference type="PROSITE" id="PS00108">
    <property type="entry name" value="PROTEIN_KINASE_ST"/>
    <property type="match status" value="1"/>
</dbReference>
<name>A0A3B1D3L7_9ZZZZ</name>
<keyword evidence="4" id="KW-0418">Kinase</keyword>
<feature type="domain" description="Protein kinase" evidence="8">
    <location>
        <begin position="121"/>
        <end position="394"/>
    </location>
</feature>
<feature type="transmembrane region" description="Helical" evidence="7">
    <location>
        <begin position="428"/>
        <end position="447"/>
    </location>
</feature>
<feature type="transmembrane region" description="Helical" evidence="7">
    <location>
        <begin position="566"/>
        <end position="588"/>
    </location>
</feature>
<feature type="transmembrane region" description="Helical" evidence="7">
    <location>
        <begin position="513"/>
        <end position="532"/>
    </location>
</feature>
<evidence type="ECO:0000313" key="9">
    <source>
        <dbReference type="EMBL" id="VAX37446.1"/>
    </source>
</evidence>
<accession>A0A3B1D3L7</accession>
<reference evidence="9" key="1">
    <citation type="submission" date="2018-06" db="EMBL/GenBank/DDBJ databases">
        <authorList>
            <person name="Zhirakovskaya E."/>
        </authorList>
    </citation>
    <scope>NUCLEOTIDE SEQUENCE</scope>
</reference>
<keyword evidence="3" id="KW-0547">Nucleotide-binding</keyword>
<dbReference type="PANTHER" id="PTHR43289">
    <property type="entry name" value="MITOGEN-ACTIVATED PROTEIN KINASE KINASE KINASE 20-RELATED"/>
    <property type="match status" value="1"/>
</dbReference>
<dbReference type="InterPro" id="IPR000719">
    <property type="entry name" value="Prot_kinase_dom"/>
</dbReference>
<dbReference type="Gene3D" id="3.30.200.20">
    <property type="entry name" value="Phosphorylase Kinase, domain 1"/>
    <property type="match status" value="1"/>
</dbReference>
<dbReference type="Pfam" id="PF00069">
    <property type="entry name" value="Pkinase"/>
    <property type="match status" value="1"/>
</dbReference>
<dbReference type="Gene3D" id="1.10.510.10">
    <property type="entry name" value="Transferase(Phosphotransferase) domain 1"/>
    <property type="match status" value="1"/>
</dbReference>
<dbReference type="SUPFAM" id="SSF56112">
    <property type="entry name" value="Protein kinase-like (PK-like)"/>
    <property type="match status" value="1"/>
</dbReference>
<proteinExistence type="predicted"/>
<feature type="transmembrane region" description="Helical" evidence="7">
    <location>
        <begin position="539"/>
        <end position="560"/>
    </location>
</feature>